<dbReference type="PROSITE" id="PS50994">
    <property type="entry name" value="INTEGRASE"/>
    <property type="match status" value="1"/>
</dbReference>
<reference evidence="2 3" key="1">
    <citation type="submission" date="2021-03" db="EMBL/GenBank/DDBJ databases">
        <title>Human Oral Microbial Genomes.</title>
        <authorList>
            <person name="Johnston C.D."/>
            <person name="Chen T."/>
            <person name="Dewhirst F.E."/>
        </authorList>
    </citation>
    <scope>NUCLEOTIDE SEQUENCE [LARGE SCALE GENOMIC DNA]</scope>
    <source>
        <strain evidence="2 3">DSMZ 100122</strain>
    </source>
</reference>
<dbReference type="InterPro" id="IPR001584">
    <property type="entry name" value="Integrase_cat-core"/>
</dbReference>
<dbReference type="EMBL" id="CP072384">
    <property type="protein sequence ID" value="QUC09059.1"/>
    <property type="molecule type" value="Genomic_DNA"/>
</dbReference>
<proteinExistence type="predicted"/>
<dbReference type="PANTHER" id="PTHR46889">
    <property type="entry name" value="TRANSPOSASE INSF FOR INSERTION SEQUENCE IS3B-RELATED"/>
    <property type="match status" value="1"/>
</dbReference>
<organism evidence="2 3">
    <name type="scientific">Arachnia rubra</name>
    <dbReference type="NCBI Taxonomy" id="1547448"/>
    <lineage>
        <taxon>Bacteria</taxon>
        <taxon>Bacillati</taxon>
        <taxon>Actinomycetota</taxon>
        <taxon>Actinomycetes</taxon>
        <taxon>Propionibacteriales</taxon>
        <taxon>Propionibacteriaceae</taxon>
        <taxon>Arachnia</taxon>
    </lineage>
</organism>
<protein>
    <submittedName>
        <fullName evidence="2">Integrase core domain-containing protein</fullName>
    </submittedName>
</protein>
<feature type="domain" description="Integrase catalytic" evidence="1">
    <location>
        <begin position="1"/>
        <end position="132"/>
    </location>
</feature>
<accession>A0ABX7Y785</accession>
<evidence type="ECO:0000313" key="2">
    <source>
        <dbReference type="EMBL" id="QUC09059.1"/>
    </source>
</evidence>
<dbReference type="Gene3D" id="3.30.420.10">
    <property type="entry name" value="Ribonuclease H-like superfamily/Ribonuclease H"/>
    <property type="match status" value="1"/>
</dbReference>
<dbReference type="Pfam" id="PF13683">
    <property type="entry name" value="rve_3"/>
    <property type="match status" value="1"/>
</dbReference>
<dbReference type="RefSeq" id="WP_212325990.1">
    <property type="nucleotide sequence ID" value="NZ_AP024463.1"/>
</dbReference>
<name>A0ABX7Y785_9ACTN</name>
<dbReference type="InterPro" id="IPR012337">
    <property type="entry name" value="RNaseH-like_sf"/>
</dbReference>
<dbReference type="InterPro" id="IPR036397">
    <property type="entry name" value="RNaseH_sf"/>
</dbReference>
<dbReference type="InterPro" id="IPR050900">
    <property type="entry name" value="Transposase_IS3/IS150/IS904"/>
</dbReference>
<dbReference type="Proteomes" id="UP000678513">
    <property type="component" value="Chromosome"/>
</dbReference>
<gene>
    <name evidence="2" type="ORF">J5A65_04860</name>
</gene>
<evidence type="ECO:0000259" key="1">
    <source>
        <dbReference type="PROSITE" id="PS50994"/>
    </source>
</evidence>
<keyword evidence="3" id="KW-1185">Reference proteome</keyword>
<dbReference type="SUPFAM" id="SSF53098">
    <property type="entry name" value="Ribonuclease H-like"/>
    <property type="match status" value="1"/>
</dbReference>
<evidence type="ECO:0000313" key="3">
    <source>
        <dbReference type="Proteomes" id="UP000678513"/>
    </source>
</evidence>
<sequence>MKIIGYAITGNMRTRLVAEALHMAVRNCPVTRGETVFHSDRGSQYTSADYAEIMNTYGIRASVGRTGSCYDNAAAESFNATCKKEVVNRKIYPTRKHAIKDVTAWIELRYNQKRLHSALGYRTPNHVHQEWSQHQKAA</sequence>
<dbReference type="PANTHER" id="PTHR46889:SF4">
    <property type="entry name" value="TRANSPOSASE INSO FOR INSERTION SEQUENCE ELEMENT IS911B-RELATED"/>
    <property type="match status" value="1"/>
</dbReference>